<name>A0AAN9K591_CLITE</name>
<dbReference type="AlphaFoldDB" id="A0AAN9K591"/>
<dbReference type="Proteomes" id="UP001359559">
    <property type="component" value="Unassembled WGS sequence"/>
</dbReference>
<gene>
    <name evidence="2" type="ORF">RJT34_09054</name>
</gene>
<accession>A0AAN9K591</accession>
<dbReference type="EMBL" id="JAYKXN010000002">
    <property type="protein sequence ID" value="KAK7311130.1"/>
    <property type="molecule type" value="Genomic_DNA"/>
</dbReference>
<dbReference type="PROSITE" id="PS50004">
    <property type="entry name" value="C2"/>
    <property type="match status" value="1"/>
</dbReference>
<dbReference type="PANTHER" id="PTHR35503:SF2">
    <property type="entry name" value="OS04G0455700 PROTEIN"/>
    <property type="match status" value="1"/>
</dbReference>
<comment type="caution">
    <text evidence="2">The sequence shown here is derived from an EMBL/GenBank/DDBJ whole genome shotgun (WGS) entry which is preliminary data.</text>
</comment>
<evidence type="ECO:0000259" key="1">
    <source>
        <dbReference type="PROSITE" id="PS50004"/>
    </source>
</evidence>
<evidence type="ECO:0000313" key="3">
    <source>
        <dbReference type="Proteomes" id="UP001359559"/>
    </source>
</evidence>
<dbReference type="PANTHER" id="PTHR35503">
    <property type="entry name" value="OSJNBA0006M15.15 PROTEIN"/>
    <property type="match status" value="1"/>
</dbReference>
<keyword evidence="3" id="KW-1185">Reference proteome</keyword>
<dbReference type="InterPro" id="IPR000008">
    <property type="entry name" value="C2_dom"/>
</dbReference>
<protein>
    <recommendedName>
        <fullName evidence="1">C2 domain-containing protein</fullName>
    </recommendedName>
</protein>
<proteinExistence type="predicted"/>
<evidence type="ECO:0000313" key="2">
    <source>
        <dbReference type="EMBL" id="KAK7311130.1"/>
    </source>
</evidence>
<dbReference type="SUPFAM" id="SSF49562">
    <property type="entry name" value="C2 domain (Calcium/lipid-binding domain, CaLB)"/>
    <property type="match status" value="1"/>
</dbReference>
<reference evidence="2 3" key="1">
    <citation type="submission" date="2024-01" db="EMBL/GenBank/DDBJ databases">
        <title>The genomes of 5 underutilized Papilionoideae crops provide insights into root nodulation and disease resistance.</title>
        <authorList>
            <person name="Yuan L."/>
        </authorList>
    </citation>
    <scope>NUCLEOTIDE SEQUENCE [LARGE SCALE GENOMIC DNA]</scope>
    <source>
        <strain evidence="2">LY-2023</strain>
        <tissue evidence="2">Leaf</tissue>
    </source>
</reference>
<sequence>MGMSQKLHSFSLEVRIIQAQNMQPVKPTKNLFTRLYLPIGNNQKIQLNGKKLVSPNTKHVSFWNEFFSLECSCPQEFLETLEHESLVLELRQSKVLRRIMGSHVVGKGEIPWKVILESPNMVFKEWVNMDLVSGSYYDNICEEATFKVPQVQVEIKIQMAYSDMKKNNNEKKRNKKWDECGCQHGHDQHAWCSAEDYEIFALGAILEAF</sequence>
<dbReference type="InterPro" id="IPR035892">
    <property type="entry name" value="C2_domain_sf"/>
</dbReference>
<feature type="domain" description="C2" evidence="1">
    <location>
        <begin position="1"/>
        <end position="127"/>
    </location>
</feature>
<organism evidence="2 3">
    <name type="scientific">Clitoria ternatea</name>
    <name type="common">Butterfly pea</name>
    <dbReference type="NCBI Taxonomy" id="43366"/>
    <lineage>
        <taxon>Eukaryota</taxon>
        <taxon>Viridiplantae</taxon>
        <taxon>Streptophyta</taxon>
        <taxon>Embryophyta</taxon>
        <taxon>Tracheophyta</taxon>
        <taxon>Spermatophyta</taxon>
        <taxon>Magnoliopsida</taxon>
        <taxon>eudicotyledons</taxon>
        <taxon>Gunneridae</taxon>
        <taxon>Pentapetalae</taxon>
        <taxon>rosids</taxon>
        <taxon>fabids</taxon>
        <taxon>Fabales</taxon>
        <taxon>Fabaceae</taxon>
        <taxon>Papilionoideae</taxon>
        <taxon>50 kb inversion clade</taxon>
        <taxon>NPAAA clade</taxon>
        <taxon>indigoferoid/millettioid clade</taxon>
        <taxon>Phaseoleae</taxon>
        <taxon>Clitoria</taxon>
    </lineage>
</organism>
<dbReference type="Gene3D" id="2.60.40.150">
    <property type="entry name" value="C2 domain"/>
    <property type="match status" value="1"/>
</dbReference>